<evidence type="ECO:0000256" key="1">
    <source>
        <dbReference type="SAM" id="MobiDB-lite"/>
    </source>
</evidence>
<reference evidence="2 3" key="1">
    <citation type="journal article" date="2015" name="Proc. Natl. Acad. Sci. U.S.A.">
        <title>The resurrection genome of Boea hygrometrica: A blueprint for survival of dehydration.</title>
        <authorList>
            <person name="Xiao L."/>
            <person name="Yang G."/>
            <person name="Zhang L."/>
            <person name="Yang X."/>
            <person name="Zhao S."/>
            <person name="Ji Z."/>
            <person name="Zhou Q."/>
            <person name="Hu M."/>
            <person name="Wang Y."/>
            <person name="Chen M."/>
            <person name="Xu Y."/>
            <person name="Jin H."/>
            <person name="Xiao X."/>
            <person name="Hu G."/>
            <person name="Bao F."/>
            <person name="Hu Y."/>
            <person name="Wan P."/>
            <person name="Li L."/>
            <person name="Deng X."/>
            <person name="Kuang T."/>
            <person name="Xiang C."/>
            <person name="Zhu J.K."/>
            <person name="Oliver M.J."/>
            <person name="He Y."/>
        </authorList>
    </citation>
    <scope>NUCLEOTIDE SEQUENCE [LARGE SCALE GENOMIC DNA]</scope>
    <source>
        <strain evidence="3">cv. XS01</strain>
    </source>
</reference>
<dbReference type="AlphaFoldDB" id="A0A2Z7AHI3"/>
<proteinExistence type="predicted"/>
<feature type="compositionally biased region" description="Polar residues" evidence="1">
    <location>
        <begin position="8"/>
        <end position="19"/>
    </location>
</feature>
<keyword evidence="3" id="KW-1185">Reference proteome</keyword>
<feature type="region of interest" description="Disordered" evidence="1">
    <location>
        <begin position="1"/>
        <end position="37"/>
    </location>
</feature>
<feature type="compositionally biased region" description="Basic and acidic residues" evidence="1">
    <location>
        <begin position="198"/>
        <end position="207"/>
    </location>
</feature>
<organism evidence="2 3">
    <name type="scientific">Dorcoceras hygrometricum</name>
    <dbReference type="NCBI Taxonomy" id="472368"/>
    <lineage>
        <taxon>Eukaryota</taxon>
        <taxon>Viridiplantae</taxon>
        <taxon>Streptophyta</taxon>
        <taxon>Embryophyta</taxon>
        <taxon>Tracheophyta</taxon>
        <taxon>Spermatophyta</taxon>
        <taxon>Magnoliopsida</taxon>
        <taxon>eudicotyledons</taxon>
        <taxon>Gunneridae</taxon>
        <taxon>Pentapetalae</taxon>
        <taxon>asterids</taxon>
        <taxon>lamiids</taxon>
        <taxon>Lamiales</taxon>
        <taxon>Gesneriaceae</taxon>
        <taxon>Didymocarpoideae</taxon>
        <taxon>Trichosporeae</taxon>
        <taxon>Loxocarpinae</taxon>
        <taxon>Dorcoceras</taxon>
    </lineage>
</organism>
<feature type="compositionally biased region" description="Polar residues" evidence="1">
    <location>
        <begin position="28"/>
        <end position="37"/>
    </location>
</feature>
<feature type="compositionally biased region" description="Basic and acidic residues" evidence="1">
    <location>
        <begin position="250"/>
        <end position="262"/>
    </location>
</feature>
<gene>
    <name evidence="2" type="ORF">F511_28065</name>
</gene>
<feature type="compositionally biased region" description="Polar residues" evidence="1">
    <location>
        <begin position="233"/>
        <end position="248"/>
    </location>
</feature>
<evidence type="ECO:0000313" key="2">
    <source>
        <dbReference type="EMBL" id="KZV21231.1"/>
    </source>
</evidence>
<feature type="compositionally biased region" description="Basic and acidic residues" evidence="1">
    <location>
        <begin position="221"/>
        <end position="231"/>
    </location>
</feature>
<dbReference type="EMBL" id="KV014919">
    <property type="protein sequence ID" value="KZV21231.1"/>
    <property type="molecule type" value="Genomic_DNA"/>
</dbReference>
<feature type="region of interest" description="Disordered" evidence="1">
    <location>
        <begin position="196"/>
        <end position="262"/>
    </location>
</feature>
<sequence length="262" mass="28647">MVKPAAGKSNQTQHGQTNRMKVKLDAGKSNQTQHSQTSFCTVKPASAQSTQLLHSQPSRQLSSPPCCQLCRQLSSQQYNQQSAVKPAAGRSNQLLEGQTAAERSNQLRDDQLSFDQRKFRFWLANSSSFLHAYISDSQFCTSFLPDFNQASDYGKWALLATMADPDPVSRGHSGSPRPETRILHQSALEGLTNLARTESPRHADRNKSNHMITGGGAADGGDARGGRRPDTASRGTTTIVTPKSQFRTCPTDHGKEPRNIVP</sequence>
<name>A0A2Z7AHI3_9LAMI</name>
<dbReference type="Proteomes" id="UP000250235">
    <property type="component" value="Unassembled WGS sequence"/>
</dbReference>
<protein>
    <submittedName>
        <fullName evidence="2">Uncharacterized protein</fullName>
    </submittedName>
</protein>
<evidence type="ECO:0000313" key="3">
    <source>
        <dbReference type="Proteomes" id="UP000250235"/>
    </source>
</evidence>
<accession>A0A2Z7AHI3</accession>